<comment type="subcellular location">
    <subcellularLocation>
        <location evidence="4">Secreted</location>
        <location evidence="4">Extracellular space</location>
        <location evidence="4">Apoplast</location>
    </subcellularLocation>
</comment>
<keyword evidence="6" id="KW-1185">Reference proteome</keyword>
<comment type="similarity">
    <text evidence="1 4">Belongs to the plant dirigent protein family.</text>
</comment>
<dbReference type="EMBL" id="VDCV01000001">
    <property type="protein sequence ID" value="KAB5572981.1"/>
    <property type="molecule type" value="Genomic_DNA"/>
</dbReference>
<dbReference type="PANTHER" id="PTHR21495">
    <property type="entry name" value="NUCLEOPORIN-RELATED"/>
    <property type="match status" value="1"/>
</dbReference>
<dbReference type="GO" id="GO:0009699">
    <property type="term" value="P:phenylpropanoid biosynthetic process"/>
    <property type="evidence" value="ECO:0007669"/>
    <property type="project" value="UniProtKB-ARBA"/>
</dbReference>
<feature type="chain" id="PRO_5024473737" description="Dirigent protein" evidence="4">
    <location>
        <begin position="27"/>
        <end position="381"/>
    </location>
</feature>
<dbReference type="GO" id="GO:0048046">
    <property type="term" value="C:apoplast"/>
    <property type="evidence" value="ECO:0007669"/>
    <property type="project" value="UniProtKB-SubCell"/>
</dbReference>
<dbReference type="InterPro" id="IPR044859">
    <property type="entry name" value="Allene_oxi_cyc_Dirigent"/>
</dbReference>
<dbReference type="Proteomes" id="UP000326939">
    <property type="component" value="Chromosome 1"/>
</dbReference>
<comment type="caution">
    <text evidence="5">The sequence shown here is derived from an EMBL/GenBank/DDBJ whole genome shotgun (WGS) entry which is preliminary data.</text>
</comment>
<gene>
    <name evidence="5" type="ORF">DKX38_000175</name>
</gene>
<comment type="subunit">
    <text evidence="2 4">Homodimer.</text>
</comment>
<sequence length="381" mass="41558">MASQVTCTLFSLQFILFSYFFTITSGAFCEEGAEGIAIKRVEKTTHLHFYFHDIVSGENPSAIRIAGSDKSSFGDTMMADDLLTEGPEISSKPVGKAQGLYALAAQNDISLLMVMNYAFTEGEYNGSSISILGRNQILNDVREMPIVGGSGLFRLAHGYALAHTVWFDEQVGGALQLCRAKVENSGKSKVCFDGIPHCHGVSYLRNLSPSQSHQILARDATSEQSPMIISTKRMEKMTRLRFYFHDIPSGKNPTKMRIAGPPKTAADSFGSTFMVDSPLTEEPEPTSKLVGRAQGMYSFASQHDAGLLMVLSFAFLEGTYNGSALSILGRSPVLDNVKEMPIVGGSGLFRFARGYSLSKTVSFSQKNQNAVVEYNVTVVHF</sequence>
<keyword evidence="3 4" id="KW-0964">Secreted</keyword>
<protein>
    <recommendedName>
        <fullName evidence="4">Dirigent protein</fullName>
    </recommendedName>
</protein>
<comment type="function">
    <text evidence="4">Dirigent proteins impart stereoselectivity on the phenoxy radical-coupling reaction, yielding optically active lignans from two molecules of coniferyl alcohol in the biosynthesis of lignans, flavonolignans, and alkaloids and thus plays a central role in plant secondary metabolism.</text>
</comment>
<dbReference type="Pfam" id="PF03018">
    <property type="entry name" value="Dirigent"/>
    <property type="match status" value="2"/>
</dbReference>
<keyword evidence="4" id="KW-0052">Apoplast</keyword>
<evidence type="ECO:0000313" key="5">
    <source>
        <dbReference type="EMBL" id="KAB5572981.1"/>
    </source>
</evidence>
<evidence type="ECO:0000256" key="4">
    <source>
        <dbReference type="RuleBase" id="RU363099"/>
    </source>
</evidence>
<reference evidence="6" key="1">
    <citation type="journal article" date="2019" name="Gigascience">
        <title>De novo genome assembly of the endangered Acer yangbiense, a plant species with extremely small populations endemic to Yunnan Province, China.</title>
        <authorList>
            <person name="Yang J."/>
            <person name="Wariss H.M."/>
            <person name="Tao L."/>
            <person name="Zhang R."/>
            <person name="Yun Q."/>
            <person name="Hollingsworth P."/>
            <person name="Dao Z."/>
            <person name="Luo G."/>
            <person name="Guo H."/>
            <person name="Ma Y."/>
            <person name="Sun W."/>
        </authorList>
    </citation>
    <scope>NUCLEOTIDE SEQUENCE [LARGE SCALE GENOMIC DNA]</scope>
    <source>
        <strain evidence="6">cv. br00</strain>
    </source>
</reference>
<name>A0A5N5P2F5_9ROSI</name>
<proteinExistence type="inferred from homology"/>
<evidence type="ECO:0000256" key="1">
    <source>
        <dbReference type="ARBA" id="ARBA00010746"/>
    </source>
</evidence>
<evidence type="ECO:0000313" key="6">
    <source>
        <dbReference type="Proteomes" id="UP000326939"/>
    </source>
</evidence>
<dbReference type="AlphaFoldDB" id="A0A5N5P2F5"/>
<keyword evidence="4" id="KW-0732">Signal</keyword>
<feature type="signal peptide" evidence="4">
    <location>
        <begin position="1"/>
        <end position="26"/>
    </location>
</feature>
<evidence type="ECO:0000256" key="3">
    <source>
        <dbReference type="ARBA" id="ARBA00022525"/>
    </source>
</evidence>
<evidence type="ECO:0000256" key="2">
    <source>
        <dbReference type="ARBA" id="ARBA00011738"/>
    </source>
</evidence>
<dbReference type="InterPro" id="IPR004265">
    <property type="entry name" value="Dirigent"/>
</dbReference>
<accession>A0A5N5P2F5</accession>
<dbReference type="Gene3D" id="2.40.480.10">
    <property type="entry name" value="Allene oxide cyclase-like"/>
    <property type="match status" value="2"/>
</dbReference>
<organism evidence="5 6">
    <name type="scientific">Salix brachista</name>
    <dbReference type="NCBI Taxonomy" id="2182728"/>
    <lineage>
        <taxon>Eukaryota</taxon>
        <taxon>Viridiplantae</taxon>
        <taxon>Streptophyta</taxon>
        <taxon>Embryophyta</taxon>
        <taxon>Tracheophyta</taxon>
        <taxon>Spermatophyta</taxon>
        <taxon>Magnoliopsida</taxon>
        <taxon>eudicotyledons</taxon>
        <taxon>Gunneridae</taxon>
        <taxon>Pentapetalae</taxon>
        <taxon>rosids</taxon>
        <taxon>fabids</taxon>
        <taxon>Malpighiales</taxon>
        <taxon>Salicaceae</taxon>
        <taxon>Saliceae</taxon>
        <taxon>Salix</taxon>
    </lineage>
</organism>